<name>A0A5N5WR98_9EURO</name>
<dbReference type="InterPro" id="IPR026992">
    <property type="entry name" value="DIOX_N"/>
</dbReference>
<keyword evidence="5" id="KW-1185">Reference proteome</keyword>
<feature type="domain" description="Fe2OG dioxygenase" evidence="3">
    <location>
        <begin position="171"/>
        <end position="270"/>
    </location>
</feature>
<dbReference type="GO" id="GO:0044283">
    <property type="term" value="P:small molecule biosynthetic process"/>
    <property type="evidence" value="ECO:0007669"/>
    <property type="project" value="UniProtKB-ARBA"/>
</dbReference>
<dbReference type="Proteomes" id="UP000326565">
    <property type="component" value="Unassembled WGS sequence"/>
</dbReference>
<dbReference type="SUPFAM" id="SSF51197">
    <property type="entry name" value="Clavaminate synthase-like"/>
    <property type="match status" value="1"/>
</dbReference>
<keyword evidence="2" id="KW-0408">Iron</keyword>
<evidence type="ECO:0000256" key="2">
    <source>
        <dbReference type="RuleBase" id="RU003682"/>
    </source>
</evidence>
<protein>
    <recommendedName>
        <fullName evidence="3">Fe2OG dioxygenase domain-containing protein</fullName>
    </recommendedName>
</protein>
<comment type="similarity">
    <text evidence="1 2">Belongs to the iron/ascorbate-dependent oxidoreductase family.</text>
</comment>
<evidence type="ECO:0000259" key="3">
    <source>
        <dbReference type="PROSITE" id="PS51471"/>
    </source>
</evidence>
<organism evidence="4 5">
    <name type="scientific">Aspergillus leporis</name>
    <dbReference type="NCBI Taxonomy" id="41062"/>
    <lineage>
        <taxon>Eukaryota</taxon>
        <taxon>Fungi</taxon>
        <taxon>Dikarya</taxon>
        <taxon>Ascomycota</taxon>
        <taxon>Pezizomycotina</taxon>
        <taxon>Eurotiomycetes</taxon>
        <taxon>Eurotiomycetidae</taxon>
        <taxon>Eurotiales</taxon>
        <taxon>Aspergillaceae</taxon>
        <taxon>Aspergillus</taxon>
        <taxon>Aspergillus subgen. Circumdati</taxon>
    </lineage>
</organism>
<dbReference type="Pfam" id="PF14226">
    <property type="entry name" value="DIOX_N"/>
    <property type="match status" value="1"/>
</dbReference>
<dbReference type="OrthoDB" id="627829at2759"/>
<dbReference type="InterPro" id="IPR050231">
    <property type="entry name" value="Iron_ascorbate_oxido_reductase"/>
</dbReference>
<proteinExistence type="inferred from homology"/>
<evidence type="ECO:0000313" key="4">
    <source>
        <dbReference type="EMBL" id="KAB8071026.1"/>
    </source>
</evidence>
<keyword evidence="2" id="KW-0560">Oxidoreductase</keyword>
<evidence type="ECO:0000256" key="1">
    <source>
        <dbReference type="ARBA" id="ARBA00008056"/>
    </source>
</evidence>
<dbReference type="InterPro" id="IPR005123">
    <property type="entry name" value="Oxoglu/Fe-dep_dioxygenase_dom"/>
</dbReference>
<dbReference type="InterPro" id="IPR027443">
    <property type="entry name" value="IPNS-like_sf"/>
</dbReference>
<dbReference type="PANTHER" id="PTHR47990">
    <property type="entry name" value="2-OXOGLUTARATE (2OG) AND FE(II)-DEPENDENT OXYGENASE SUPERFAMILY PROTEIN-RELATED"/>
    <property type="match status" value="1"/>
</dbReference>
<dbReference type="GO" id="GO:0016491">
    <property type="term" value="F:oxidoreductase activity"/>
    <property type="evidence" value="ECO:0007669"/>
    <property type="project" value="UniProtKB-KW"/>
</dbReference>
<evidence type="ECO:0000313" key="5">
    <source>
        <dbReference type="Proteomes" id="UP000326565"/>
    </source>
</evidence>
<dbReference type="EMBL" id="ML732284">
    <property type="protein sequence ID" value="KAB8071026.1"/>
    <property type="molecule type" value="Genomic_DNA"/>
</dbReference>
<reference evidence="4 5" key="1">
    <citation type="submission" date="2019-04" db="EMBL/GenBank/DDBJ databases">
        <title>Friends and foes A comparative genomics study of 23 Aspergillus species from section Flavi.</title>
        <authorList>
            <consortium name="DOE Joint Genome Institute"/>
            <person name="Kjaerbolling I."/>
            <person name="Vesth T."/>
            <person name="Frisvad J.C."/>
            <person name="Nybo J.L."/>
            <person name="Theobald S."/>
            <person name="Kildgaard S."/>
            <person name="Isbrandt T."/>
            <person name="Kuo A."/>
            <person name="Sato A."/>
            <person name="Lyhne E.K."/>
            <person name="Kogle M.E."/>
            <person name="Wiebenga A."/>
            <person name="Kun R.S."/>
            <person name="Lubbers R.J."/>
            <person name="Makela M.R."/>
            <person name="Barry K."/>
            <person name="Chovatia M."/>
            <person name="Clum A."/>
            <person name="Daum C."/>
            <person name="Haridas S."/>
            <person name="He G."/>
            <person name="LaButti K."/>
            <person name="Lipzen A."/>
            <person name="Mondo S."/>
            <person name="Riley R."/>
            <person name="Salamov A."/>
            <person name="Simmons B.A."/>
            <person name="Magnuson J.K."/>
            <person name="Henrissat B."/>
            <person name="Mortensen U.H."/>
            <person name="Larsen T.O."/>
            <person name="Devries R.P."/>
            <person name="Grigoriev I.V."/>
            <person name="Machida M."/>
            <person name="Baker S.E."/>
            <person name="Andersen M.R."/>
        </authorList>
    </citation>
    <scope>NUCLEOTIDE SEQUENCE [LARGE SCALE GENOMIC DNA]</scope>
    <source>
        <strain evidence="4 5">CBS 151.66</strain>
    </source>
</reference>
<sequence>MADTFSSIPIVDLHRLQAPLTKLEALEQLREAIFKVGFLYLTNHGLEALVKRAHEKLPELFALPTEVKERCNMINSPAFVGYTRLGAETTAYNTDLREQFDFGTPGMKPWTENDPFWQRLEGESQYPDYPGAKELVEEYITESAKLSEEFMCYVSECLSLPPTTFGSFKGKMDRLKFIKYPQAAPGSQGVGPHKDSTGLFTFLSQDDTGGLQVLNKTGEWIDAPPIQGSLVVNIQQGFEAITGGICTATTHRVIAPTTKTRYSIPFFLGVRMDLTLDQLRESAAHIVKRIPASDDRKKRAVDVPSEFLSPLYSCFGEAYLRNRIISHPDVGQKWYPDLYERYTKETLT</sequence>
<dbReference type="Gene3D" id="2.60.120.330">
    <property type="entry name" value="B-lactam Antibiotic, Isopenicillin N Synthase, Chain"/>
    <property type="match status" value="1"/>
</dbReference>
<dbReference type="FunFam" id="2.60.120.330:FF:000057">
    <property type="entry name" value="Oxidoreductase, 2OG-Fe(II) oxygenase family, putative"/>
    <property type="match status" value="1"/>
</dbReference>
<dbReference type="GO" id="GO:0046872">
    <property type="term" value="F:metal ion binding"/>
    <property type="evidence" value="ECO:0007669"/>
    <property type="project" value="UniProtKB-KW"/>
</dbReference>
<dbReference type="InterPro" id="IPR044861">
    <property type="entry name" value="IPNS-like_FE2OG_OXY"/>
</dbReference>
<dbReference type="Pfam" id="PF03171">
    <property type="entry name" value="2OG-FeII_Oxy"/>
    <property type="match status" value="1"/>
</dbReference>
<gene>
    <name evidence="4" type="ORF">BDV29DRAFT_179876</name>
</gene>
<keyword evidence="2" id="KW-0479">Metal-binding</keyword>
<accession>A0A5N5WR98</accession>
<dbReference type="PROSITE" id="PS51471">
    <property type="entry name" value="FE2OG_OXY"/>
    <property type="match status" value="1"/>
</dbReference>
<dbReference type="AlphaFoldDB" id="A0A5N5WR98"/>